<keyword evidence="2" id="KW-0479">Metal-binding</keyword>
<comment type="caution">
    <text evidence="6">The sequence shown here is derived from an EMBL/GenBank/DDBJ whole genome shotgun (WGS) entry which is preliminary data.</text>
</comment>
<keyword evidence="4" id="KW-0862">Zinc</keyword>
<gene>
    <name evidence="6" type="primary">crnA</name>
    <name evidence="6" type="ORF">BGCPKDLD_1891</name>
</gene>
<dbReference type="EMBL" id="BPRE01000005">
    <property type="protein sequence ID" value="GJE75307.1"/>
    <property type="molecule type" value="Genomic_DNA"/>
</dbReference>
<sequence>MQSTRRFETVDAAAVLPSQGGSNTVLGVFDIMPARSWLDLTTEEIRTRAMARAIAILPVAAVEQHGPHLPLGTDTYIAQGYLDRVADRVPASLDVLFLPVQAIGKSDEHDAFPGTLTLTAATALAAWTEIGAGLNRAGCRKLVIVSSHGGNSALMDLVAGELRGRFGMVAVTTAWSRFGYPEGLFPEDEIRYGIHAGGIETALMLALRPDLVRGDQIAAFESRTVAMARDYTLLRAGRPAAFAWKTQDLHASGALGDARLGTAEKGRAALNHGAQAFVTLLGEIDRFEL</sequence>
<dbReference type="Pfam" id="PF02633">
    <property type="entry name" value="Creatininase"/>
    <property type="match status" value="1"/>
</dbReference>
<accession>A0ABQ4UX69</accession>
<evidence type="ECO:0000256" key="5">
    <source>
        <dbReference type="ARBA" id="ARBA00024029"/>
    </source>
</evidence>
<dbReference type="InterPro" id="IPR024087">
    <property type="entry name" value="Creatininase-like_sf"/>
</dbReference>
<dbReference type="SUPFAM" id="SSF102215">
    <property type="entry name" value="Creatininase"/>
    <property type="match status" value="1"/>
</dbReference>
<evidence type="ECO:0000256" key="4">
    <source>
        <dbReference type="ARBA" id="ARBA00022833"/>
    </source>
</evidence>
<dbReference type="Proteomes" id="UP001055093">
    <property type="component" value="Unassembled WGS sequence"/>
</dbReference>
<evidence type="ECO:0000313" key="6">
    <source>
        <dbReference type="EMBL" id="GJE75307.1"/>
    </source>
</evidence>
<dbReference type="Gene3D" id="3.40.50.10310">
    <property type="entry name" value="Creatininase"/>
    <property type="match status" value="1"/>
</dbReference>
<name>A0ABQ4UX69_9HYPH</name>
<comment type="cofactor">
    <cofactor evidence="1">
        <name>Zn(2+)</name>
        <dbReference type="ChEBI" id="CHEBI:29105"/>
    </cofactor>
</comment>
<evidence type="ECO:0000256" key="3">
    <source>
        <dbReference type="ARBA" id="ARBA00022801"/>
    </source>
</evidence>
<protein>
    <submittedName>
        <fullName evidence="6">Creatinine amidohydrolase</fullName>
    </submittedName>
</protein>
<keyword evidence="7" id="KW-1185">Reference proteome</keyword>
<reference evidence="6" key="2">
    <citation type="submission" date="2021-08" db="EMBL/GenBank/DDBJ databases">
        <authorList>
            <person name="Tani A."/>
            <person name="Ola A."/>
            <person name="Ogura Y."/>
            <person name="Katsura K."/>
            <person name="Hayashi T."/>
        </authorList>
    </citation>
    <scope>NUCLEOTIDE SEQUENCE</scope>
    <source>
        <strain evidence="6">DSM 14458</strain>
    </source>
</reference>
<evidence type="ECO:0000313" key="7">
    <source>
        <dbReference type="Proteomes" id="UP001055093"/>
    </source>
</evidence>
<proteinExistence type="inferred from homology"/>
<evidence type="ECO:0000256" key="1">
    <source>
        <dbReference type="ARBA" id="ARBA00001947"/>
    </source>
</evidence>
<dbReference type="PANTHER" id="PTHR35005">
    <property type="entry name" value="3-DEHYDRO-SCYLLO-INOSOSE HYDROLASE"/>
    <property type="match status" value="1"/>
</dbReference>
<comment type="similarity">
    <text evidence="5">Belongs to the creatininase superfamily.</text>
</comment>
<organism evidence="6 7">
    <name type="scientific">Methylorubrum suomiense</name>
    <dbReference type="NCBI Taxonomy" id="144191"/>
    <lineage>
        <taxon>Bacteria</taxon>
        <taxon>Pseudomonadati</taxon>
        <taxon>Pseudomonadota</taxon>
        <taxon>Alphaproteobacteria</taxon>
        <taxon>Hyphomicrobiales</taxon>
        <taxon>Methylobacteriaceae</taxon>
        <taxon>Methylorubrum</taxon>
    </lineage>
</organism>
<keyword evidence="3" id="KW-0378">Hydrolase</keyword>
<dbReference type="InterPro" id="IPR003785">
    <property type="entry name" value="Creatininase/forma_Hydrolase"/>
</dbReference>
<evidence type="ECO:0000256" key="2">
    <source>
        <dbReference type="ARBA" id="ARBA00022723"/>
    </source>
</evidence>
<dbReference type="PANTHER" id="PTHR35005:SF1">
    <property type="entry name" value="2-AMINO-5-FORMYLAMINO-6-RIBOSYLAMINOPYRIMIDIN-4(3H)-ONE 5'-MONOPHOSPHATE DEFORMYLASE"/>
    <property type="match status" value="1"/>
</dbReference>
<reference evidence="6" key="1">
    <citation type="journal article" date="2021" name="Front. Microbiol.">
        <title>Comprehensive Comparative Genomics and Phenotyping of Methylobacterium Species.</title>
        <authorList>
            <person name="Alessa O."/>
            <person name="Ogura Y."/>
            <person name="Fujitani Y."/>
            <person name="Takami H."/>
            <person name="Hayashi T."/>
            <person name="Sahin N."/>
            <person name="Tani A."/>
        </authorList>
    </citation>
    <scope>NUCLEOTIDE SEQUENCE</scope>
    <source>
        <strain evidence="6">DSM 14458</strain>
    </source>
</reference>